<evidence type="ECO:0000256" key="4">
    <source>
        <dbReference type="ARBA" id="ARBA00007812"/>
    </source>
</evidence>
<dbReference type="STRING" id="1686286.GCA_900092335_02487"/>
<keyword evidence="17" id="KW-1185">Reference proteome</keyword>
<name>A0A540R721_9CORY</name>
<dbReference type="GO" id="GO:0004737">
    <property type="term" value="F:pyruvate decarboxylase activity"/>
    <property type="evidence" value="ECO:0007669"/>
    <property type="project" value="TreeGrafter"/>
</dbReference>
<comment type="cofactor">
    <cofactor evidence="1">
        <name>a metal cation</name>
        <dbReference type="ChEBI" id="CHEBI:25213"/>
    </cofactor>
</comment>
<dbReference type="CDD" id="cd07038">
    <property type="entry name" value="TPP_PYR_PDC_IPDC_like"/>
    <property type="match status" value="1"/>
</dbReference>
<evidence type="ECO:0000313" key="17">
    <source>
        <dbReference type="Proteomes" id="UP000318080"/>
    </source>
</evidence>
<dbReference type="InterPro" id="IPR000399">
    <property type="entry name" value="TPP-bd_CS"/>
</dbReference>
<keyword evidence="10" id="KW-0456">Lyase</keyword>
<dbReference type="RefSeq" id="WP_141628917.1">
    <property type="nucleotide sequence ID" value="NZ_VHIR01000008.1"/>
</dbReference>
<comment type="caution">
    <text evidence="16">The sequence shown here is derived from an EMBL/GenBank/DDBJ whole genome shotgun (WGS) entry which is preliminary data.</text>
</comment>
<dbReference type="PANTHER" id="PTHR43452:SF30">
    <property type="entry name" value="PYRUVATE DECARBOXYLASE ISOZYME 1-RELATED"/>
    <property type="match status" value="1"/>
</dbReference>
<dbReference type="InterPro" id="IPR047214">
    <property type="entry name" value="TPP_PDC_IPDC"/>
</dbReference>
<dbReference type="InterPro" id="IPR012001">
    <property type="entry name" value="Thiamin_PyroP_enz_TPP-bd_dom"/>
</dbReference>
<dbReference type="FunFam" id="3.40.50.970:FF:000019">
    <property type="entry name" value="Pyruvate decarboxylase isozyme"/>
    <property type="match status" value="1"/>
</dbReference>
<evidence type="ECO:0000256" key="8">
    <source>
        <dbReference type="ARBA" id="ARBA00022842"/>
    </source>
</evidence>
<feature type="binding site" evidence="11">
    <location>
        <position position="459"/>
    </location>
    <ligand>
        <name>Mg(2+)</name>
        <dbReference type="ChEBI" id="CHEBI:18420"/>
    </ligand>
</feature>
<keyword evidence="7" id="KW-0210">Decarboxylase</keyword>
<feature type="domain" description="Thiamine pyrophosphate enzyme N-terminal TPP-binding" evidence="15">
    <location>
        <begin position="3"/>
        <end position="108"/>
    </location>
</feature>
<evidence type="ECO:0000256" key="12">
    <source>
        <dbReference type="RuleBase" id="RU362132"/>
    </source>
</evidence>
<keyword evidence="6 11" id="KW-0479">Metal-binding</keyword>
<dbReference type="PANTHER" id="PTHR43452">
    <property type="entry name" value="PYRUVATE DECARBOXYLASE"/>
    <property type="match status" value="1"/>
</dbReference>
<dbReference type="GO" id="GO:0005829">
    <property type="term" value="C:cytosol"/>
    <property type="evidence" value="ECO:0007669"/>
    <property type="project" value="TreeGrafter"/>
</dbReference>
<dbReference type="InterPro" id="IPR047213">
    <property type="entry name" value="TPP_PYR_PDC_IPDC-like"/>
</dbReference>
<dbReference type="CDD" id="cd02005">
    <property type="entry name" value="TPP_PDC_IPDC"/>
    <property type="match status" value="1"/>
</dbReference>
<dbReference type="InterPro" id="IPR029035">
    <property type="entry name" value="DHS-like_NAD/FAD-binding_dom"/>
</dbReference>
<reference evidence="16 17" key="1">
    <citation type="submission" date="2019-06" db="EMBL/GenBank/DDBJ databases">
        <title>Draft genome of C. phoceense Strain 272.</title>
        <authorList>
            <person name="Pacheco L.G.C."/>
            <person name="Barberis C.M."/>
            <person name="Almuzara M.N."/>
            <person name="Traglia G.M."/>
            <person name="Santos C.S."/>
            <person name="Rocha D.J.P.G."/>
            <person name="Aguiar E.R.G.R."/>
            <person name="Vay C.A."/>
        </authorList>
    </citation>
    <scope>NUCLEOTIDE SEQUENCE [LARGE SCALE GENOMIC DNA]</scope>
    <source>
        <strain evidence="16 17">272</strain>
    </source>
</reference>
<evidence type="ECO:0000256" key="9">
    <source>
        <dbReference type="ARBA" id="ARBA00023052"/>
    </source>
</evidence>
<organism evidence="16 17">
    <name type="scientific">Corynebacterium phoceense</name>
    <dbReference type="NCBI Taxonomy" id="1686286"/>
    <lineage>
        <taxon>Bacteria</taxon>
        <taxon>Bacillati</taxon>
        <taxon>Actinomycetota</taxon>
        <taxon>Actinomycetes</taxon>
        <taxon>Mycobacteriales</taxon>
        <taxon>Corynebacteriaceae</taxon>
        <taxon>Corynebacterium</taxon>
    </lineage>
</organism>
<evidence type="ECO:0000256" key="1">
    <source>
        <dbReference type="ARBA" id="ARBA00001920"/>
    </source>
</evidence>
<evidence type="ECO:0000256" key="11">
    <source>
        <dbReference type="PIRSR" id="PIRSR036565-2"/>
    </source>
</evidence>
<evidence type="ECO:0000256" key="2">
    <source>
        <dbReference type="ARBA" id="ARBA00001964"/>
    </source>
</evidence>
<evidence type="ECO:0000256" key="3">
    <source>
        <dbReference type="ARBA" id="ARBA00002938"/>
    </source>
</evidence>
<dbReference type="InterPro" id="IPR029061">
    <property type="entry name" value="THDP-binding"/>
</dbReference>
<keyword evidence="9 12" id="KW-0786">Thiamine pyrophosphate</keyword>
<evidence type="ECO:0000259" key="13">
    <source>
        <dbReference type="Pfam" id="PF00205"/>
    </source>
</evidence>
<feature type="domain" description="Thiamine pyrophosphate enzyme central" evidence="13">
    <location>
        <begin position="209"/>
        <end position="316"/>
    </location>
</feature>
<accession>A0A540R721</accession>
<sequence>MYTIGDYLLDRLASVGVTELFGVPGDFNLKFLDHVVDHATVRWVGNSNELNAGYAADGYARLRGIGAFLTTFGVGELSATNALAGSFAEHVPVIHIVGAPRKELQASRAKIHHTLGDGDIGKFYRIDREISCIAEDLNAMTARAQIDNLIVQVLFQRKPGVIHLAADVAETPTEPPTGPLPLIEQHDSEAAARDFERDLRAFLPGRTLAVLADVLVHRFGAQDRLADFLEKTKVPVATLSWGKTVVNEEETNFAGIYAGAASYESCRHTIEDATALVTLGVDFTDNITAGFTTKIEQSHQIDVRRDTAFIGKNAYTPLSMHRAIHILEKVITDLKPEYMPTGAPEAEAVADSAQLTQSQLWCALSEALTPGNLVLAEQGTSFFGLAAHHFPSDTVFIGQPMWGSIGYTLPATLGAALAEPRRRPVLLIGDGSAQLTIQEIGQLIRERIPAVILLVNNDGYSVERAIHGEDQYYNDIPAWNWSKALDFFGAGDFGLTLKAETLDELGAAFEKTKAHPGLVFLEVRTGKKDYPKQLVRVAEALAAK</sequence>
<dbReference type="SUPFAM" id="SSF52518">
    <property type="entry name" value="Thiamin diphosphate-binding fold (THDP-binding)"/>
    <property type="match status" value="2"/>
</dbReference>
<comment type="similarity">
    <text evidence="4 12">Belongs to the TPP enzyme family.</text>
</comment>
<dbReference type="FunFam" id="3.40.50.970:FF:000024">
    <property type="entry name" value="Pyruvate decarboxylase isozyme"/>
    <property type="match status" value="1"/>
</dbReference>
<dbReference type="InterPro" id="IPR012110">
    <property type="entry name" value="PDC/IPDC-like"/>
</dbReference>
<dbReference type="InterPro" id="IPR012000">
    <property type="entry name" value="Thiamin_PyroP_enz_cen_dom"/>
</dbReference>
<proteinExistence type="inferred from homology"/>
<comment type="cofactor">
    <cofactor evidence="2">
        <name>thiamine diphosphate</name>
        <dbReference type="ChEBI" id="CHEBI:58937"/>
    </cofactor>
</comment>
<evidence type="ECO:0000259" key="14">
    <source>
        <dbReference type="Pfam" id="PF02775"/>
    </source>
</evidence>
<feature type="domain" description="Thiamine pyrophosphate enzyme TPP-binding" evidence="14">
    <location>
        <begin position="389"/>
        <end position="523"/>
    </location>
</feature>
<keyword evidence="8 11" id="KW-0460">Magnesium</keyword>
<feature type="binding site" evidence="11">
    <location>
        <position position="457"/>
    </location>
    <ligand>
        <name>Mg(2+)</name>
        <dbReference type="ChEBI" id="CHEBI:18420"/>
    </ligand>
</feature>
<protein>
    <recommendedName>
        <fullName evidence="5">Alpha-keto-acid decarboxylase</fullName>
    </recommendedName>
</protein>
<dbReference type="GO" id="GO:0030976">
    <property type="term" value="F:thiamine pyrophosphate binding"/>
    <property type="evidence" value="ECO:0007669"/>
    <property type="project" value="InterPro"/>
</dbReference>
<feature type="binding site" evidence="11">
    <location>
        <position position="430"/>
    </location>
    <ligand>
        <name>Mg(2+)</name>
        <dbReference type="ChEBI" id="CHEBI:18420"/>
    </ligand>
</feature>
<evidence type="ECO:0000256" key="7">
    <source>
        <dbReference type="ARBA" id="ARBA00022793"/>
    </source>
</evidence>
<dbReference type="AlphaFoldDB" id="A0A540R721"/>
<dbReference type="Gene3D" id="3.40.50.1220">
    <property type="entry name" value="TPP-binding domain"/>
    <property type="match status" value="1"/>
</dbReference>
<comment type="cofactor">
    <cofactor evidence="11">
        <name>Mg(2+)</name>
        <dbReference type="ChEBI" id="CHEBI:18420"/>
    </cofactor>
    <text evidence="11">Binds 1 Mg(2+) per subunit.</text>
</comment>
<evidence type="ECO:0000256" key="6">
    <source>
        <dbReference type="ARBA" id="ARBA00022723"/>
    </source>
</evidence>
<dbReference type="InterPro" id="IPR011766">
    <property type="entry name" value="TPP_enzyme_TPP-bd"/>
</dbReference>
<dbReference type="PIRSF" id="PIRSF036565">
    <property type="entry name" value="Pyruvt_ip_decrb"/>
    <property type="match status" value="1"/>
</dbReference>
<dbReference type="SUPFAM" id="SSF52467">
    <property type="entry name" value="DHS-like NAD/FAD-binding domain"/>
    <property type="match status" value="1"/>
</dbReference>
<dbReference type="PROSITE" id="PS00187">
    <property type="entry name" value="TPP_ENZYMES"/>
    <property type="match status" value="1"/>
</dbReference>
<evidence type="ECO:0000256" key="5">
    <source>
        <dbReference type="ARBA" id="ARBA00020054"/>
    </source>
</evidence>
<gene>
    <name evidence="16" type="ORF">EJK80_06910</name>
</gene>
<evidence type="ECO:0000256" key="10">
    <source>
        <dbReference type="ARBA" id="ARBA00023239"/>
    </source>
</evidence>
<evidence type="ECO:0000313" key="16">
    <source>
        <dbReference type="EMBL" id="TQE43492.1"/>
    </source>
</evidence>
<evidence type="ECO:0000259" key="15">
    <source>
        <dbReference type="Pfam" id="PF02776"/>
    </source>
</evidence>
<dbReference type="Proteomes" id="UP000318080">
    <property type="component" value="Unassembled WGS sequence"/>
</dbReference>
<dbReference type="EMBL" id="VHIR01000008">
    <property type="protein sequence ID" value="TQE43492.1"/>
    <property type="molecule type" value="Genomic_DNA"/>
</dbReference>
<dbReference type="Gene3D" id="3.40.50.970">
    <property type="match status" value="2"/>
</dbReference>
<dbReference type="GO" id="GO:0000287">
    <property type="term" value="F:magnesium ion binding"/>
    <property type="evidence" value="ECO:0007669"/>
    <property type="project" value="InterPro"/>
</dbReference>
<dbReference type="Pfam" id="PF02775">
    <property type="entry name" value="TPP_enzyme_C"/>
    <property type="match status" value="1"/>
</dbReference>
<dbReference type="Pfam" id="PF02776">
    <property type="entry name" value="TPP_enzyme_N"/>
    <property type="match status" value="1"/>
</dbReference>
<dbReference type="Pfam" id="PF00205">
    <property type="entry name" value="TPP_enzyme_M"/>
    <property type="match status" value="1"/>
</dbReference>
<dbReference type="GO" id="GO:0000949">
    <property type="term" value="P:aromatic amino acid family catabolic process to alcohol via Ehrlich pathway"/>
    <property type="evidence" value="ECO:0007669"/>
    <property type="project" value="TreeGrafter"/>
</dbReference>
<comment type="function">
    <text evidence="3">Decarboxylates branched-chain and aromatic alpha-keto acids to aldehydes.</text>
</comment>